<dbReference type="PRINTS" id="PR00419">
    <property type="entry name" value="ADXRDTASE"/>
</dbReference>
<dbReference type="PANTHER" id="PTHR13847">
    <property type="entry name" value="SARCOSINE DEHYDROGENASE-RELATED"/>
    <property type="match status" value="1"/>
</dbReference>
<dbReference type="Gene3D" id="3.30.9.10">
    <property type="entry name" value="D-Amino Acid Oxidase, subunit A, domain 2"/>
    <property type="match status" value="1"/>
</dbReference>
<evidence type="ECO:0000256" key="1">
    <source>
        <dbReference type="ARBA" id="ARBA00023002"/>
    </source>
</evidence>
<proteinExistence type="predicted"/>
<name>A0A3L8PNM8_9ACTN</name>
<reference evidence="3 4" key="1">
    <citation type="submission" date="2018-10" db="EMBL/GenBank/DDBJ databases">
        <title>Aeromicrobium sp. 9W16Y-2 whole genome shotgun sequence.</title>
        <authorList>
            <person name="Li F."/>
        </authorList>
    </citation>
    <scope>NUCLEOTIDE SEQUENCE [LARGE SCALE GENOMIC DNA]</scope>
    <source>
        <strain evidence="3 4">9W16Y-2</strain>
    </source>
</reference>
<dbReference type="GO" id="GO:0016491">
    <property type="term" value="F:oxidoreductase activity"/>
    <property type="evidence" value="ECO:0007669"/>
    <property type="project" value="UniProtKB-KW"/>
</dbReference>
<evidence type="ECO:0000259" key="2">
    <source>
        <dbReference type="Pfam" id="PF01266"/>
    </source>
</evidence>
<dbReference type="PANTHER" id="PTHR13847:SF287">
    <property type="entry name" value="FAD-DEPENDENT OXIDOREDUCTASE DOMAIN-CONTAINING PROTEIN 1"/>
    <property type="match status" value="1"/>
</dbReference>
<dbReference type="Gene3D" id="3.50.50.60">
    <property type="entry name" value="FAD/NAD(P)-binding domain"/>
    <property type="match status" value="1"/>
</dbReference>
<protein>
    <submittedName>
        <fullName evidence="3">FAD-binding oxidoreductase</fullName>
    </submittedName>
</protein>
<dbReference type="AlphaFoldDB" id="A0A3L8PNM8"/>
<evidence type="ECO:0000313" key="3">
    <source>
        <dbReference type="EMBL" id="RLV56920.1"/>
    </source>
</evidence>
<dbReference type="InterPro" id="IPR006076">
    <property type="entry name" value="FAD-dep_OxRdtase"/>
</dbReference>
<dbReference type="InterPro" id="IPR036188">
    <property type="entry name" value="FAD/NAD-bd_sf"/>
</dbReference>
<dbReference type="GO" id="GO:0005737">
    <property type="term" value="C:cytoplasm"/>
    <property type="evidence" value="ECO:0007669"/>
    <property type="project" value="TreeGrafter"/>
</dbReference>
<sequence>MRVAIIGAGITGAACARLLARAGYDVTVVERGAVAGGTSASCEGNLLVSDKTPGPELDLAVDASVRWPLVARELHDELGPGFPSIEFEPKGGLVVSMTPEGAEPLRAFAASQRAVGIHAREIATDDALELEPHLSREITAAVHYPQDAQVQPVVAVEALLASARRAGARVMTSTEVVGSLHDAGGRMAGVSTSRGDVHADLVVNAAGPWAGEVAGALGLSLPVLPRRGMVLVTTRMPHRVFRKVYDADYVGATQSGDADLQTSTVVESTAAGTVLIGSSRQRVGFDDRLDVDVIREIATKSLRLFPFLEDMQVLRTYGGFRPYMPDHLPVIGADPRVPGLYHVTGHEGAGIGLSVSSAEILLALMNGTTPPLDPAPFAIDRPTLTPHLQEVAS</sequence>
<gene>
    <name evidence="3" type="ORF">D9V41_03895</name>
</gene>
<dbReference type="RefSeq" id="WP_121793221.1">
    <property type="nucleotide sequence ID" value="NZ_RDBF01000002.1"/>
</dbReference>
<comment type="caution">
    <text evidence="3">The sequence shown here is derived from an EMBL/GenBank/DDBJ whole genome shotgun (WGS) entry which is preliminary data.</text>
</comment>
<dbReference type="Pfam" id="PF01266">
    <property type="entry name" value="DAO"/>
    <property type="match status" value="1"/>
</dbReference>
<organism evidence="3 4">
    <name type="scientific">Aeromicrobium phragmitis</name>
    <dbReference type="NCBI Taxonomy" id="2478914"/>
    <lineage>
        <taxon>Bacteria</taxon>
        <taxon>Bacillati</taxon>
        <taxon>Actinomycetota</taxon>
        <taxon>Actinomycetes</taxon>
        <taxon>Propionibacteriales</taxon>
        <taxon>Nocardioidaceae</taxon>
        <taxon>Aeromicrobium</taxon>
    </lineage>
</organism>
<dbReference type="SUPFAM" id="SSF54373">
    <property type="entry name" value="FAD-linked reductases, C-terminal domain"/>
    <property type="match status" value="1"/>
</dbReference>
<dbReference type="Proteomes" id="UP000282515">
    <property type="component" value="Unassembled WGS sequence"/>
</dbReference>
<keyword evidence="4" id="KW-1185">Reference proteome</keyword>
<dbReference type="SUPFAM" id="SSF51905">
    <property type="entry name" value="FAD/NAD(P)-binding domain"/>
    <property type="match status" value="1"/>
</dbReference>
<evidence type="ECO:0000313" key="4">
    <source>
        <dbReference type="Proteomes" id="UP000282515"/>
    </source>
</evidence>
<dbReference type="OrthoDB" id="9806452at2"/>
<dbReference type="PROSITE" id="PS51257">
    <property type="entry name" value="PROKAR_LIPOPROTEIN"/>
    <property type="match status" value="1"/>
</dbReference>
<feature type="domain" description="FAD dependent oxidoreductase" evidence="2">
    <location>
        <begin position="2"/>
        <end position="362"/>
    </location>
</feature>
<keyword evidence="1" id="KW-0560">Oxidoreductase</keyword>
<dbReference type="EMBL" id="RDBF01000002">
    <property type="protein sequence ID" value="RLV56920.1"/>
    <property type="molecule type" value="Genomic_DNA"/>
</dbReference>
<accession>A0A3L8PNM8</accession>